<dbReference type="Pfam" id="PF08722">
    <property type="entry name" value="Tn7_TnsA-like_N"/>
    <property type="match status" value="1"/>
</dbReference>
<evidence type="ECO:0000313" key="2">
    <source>
        <dbReference type="EMBL" id="PNQ96225.1"/>
    </source>
</evidence>
<keyword evidence="2" id="KW-0378">Hydrolase</keyword>
<dbReference type="Gene3D" id="3.40.1350.10">
    <property type="match status" value="1"/>
</dbReference>
<evidence type="ECO:0000313" key="3">
    <source>
        <dbReference type="Proteomes" id="UP000236268"/>
    </source>
</evidence>
<dbReference type="EMBL" id="POWG01000034">
    <property type="protein sequence ID" value="PNQ96225.1"/>
    <property type="molecule type" value="Genomic_DNA"/>
</dbReference>
<dbReference type="Proteomes" id="UP000236268">
    <property type="component" value="Unassembled WGS sequence"/>
</dbReference>
<feature type="domain" description="TnsA endonuclease N-terminal" evidence="1">
    <location>
        <begin position="43"/>
        <end position="124"/>
    </location>
</feature>
<accession>A0A2K1FUK8</accession>
<dbReference type="InterPro" id="IPR011856">
    <property type="entry name" value="tRNA_endonuc-like_dom_sf"/>
</dbReference>
<reference evidence="2 3" key="1">
    <citation type="submission" date="2018-01" db="EMBL/GenBank/DDBJ databases">
        <title>Whole genome sequence of Azospirillum brasilense REC3 isolated from strawberry roots.</title>
        <authorList>
            <person name="Fontana C.A."/>
            <person name="Salazar S.M."/>
            <person name="Bassi D."/>
            <person name="Puglisi E."/>
            <person name="Lovaisa N.C."/>
            <person name="Toffoli L.M."/>
            <person name="Pedraza R."/>
            <person name="Cocconcelli P.S."/>
        </authorList>
    </citation>
    <scope>NUCLEOTIDE SEQUENCE [LARGE SCALE GENOMIC DNA]</scope>
    <source>
        <strain evidence="2 3">REC3</strain>
        <plasmid evidence="2">p20unnamed</plasmid>
    </source>
</reference>
<name>A0A2K1FUK8_9PROT</name>
<keyword evidence="2" id="KW-0255">Endonuclease</keyword>
<keyword evidence="2" id="KW-0540">Nuclease</keyword>
<dbReference type="InterPro" id="IPR014833">
    <property type="entry name" value="TnsA_N"/>
</dbReference>
<comment type="caution">
    <text evidence="2">The sequence shown here is derived from an EMBL/GenBank/DDBJ whole genome shotgun (WGS) entry which is preliminary data.</text>
</comment>
<keyword evidence="2" id="KW-0614">Plasmid</keyword>
<gene>
    <name evidence="2" type="ORF">C1S70_24790</name>
</gene>
<organism evidence="2 3">
    <name type="scientific">Azospirillum argentinense</name>
    <dbReference type="NCBI Taxonomy" id="2970906"/>
    <lineage>
        <taxon>Bacteria</taxon>
        <taxon>Pseudomonadati</taxon>
        <taxon>Pseudomonadota</taxon>
        <taxon>Alphaproteobacteria</taxon>
        <taxon>Rhodospirillales</taxon>
        <taxon>Azospirillaceae</taxon>
        <taxon>Azospirillum</taxon>
    </lineage>
</organism>
<sequence>MPVRKIGLCYRSVSGRVPMGAGRASVAVESTLERDFALLQRFDRDVAGIEEQPVRIEYRVGQGTKRRYVPDFLVTYRGAGRPPQLVEVKYSTDPHLLAGALEERFSAARRFAAERGWVFTLATEKEIRTPRLENATFLLPFRDRPADPAFRDRLLTVAAEASTSVQELADRVAGNATSRARVLPSLWTLIARFELVVDLDRLITMRTVLRHPEGGDA</sequence>
<dbReference type="GO" id="GO:0004519">
    <property type="term" value="F:endonuclease activity"/>
    <property type="evidence" value="ECO:0007669"/>
    <property type="project" value="UniProtKB-KW"/>
</dbReference>
<proteinExistence type="predicted"/>
<geneLocation type="plasmid" evidence="2">
    <name>p20unnamed</name>
</geneLocation>
<evidence type="ECO:0000259" key="1">
    <source>
        <dbReference type="Pfam" id="PF08722"/>
    </source>
</evidence>
<protein>
    <submittedName>
        <fullName evidence="2">Heteromeric transposase endonuclease subunit TnsA</fullName>
    </submittedName>
</protein>
<dbReference type="RefSeq" id="WP_103041067.1">
    <property type="nucleotide sequence ID" value="NZ_POWG01000034.1"/>
</dbReference>
<dbReference type="AlphaFoldDB" id="A0A2K1FUK8"/>
<dbReference type="GO" id="GO:0003676">
    <property type="term" value="F:nucleic acid binding"/>
    <property type="evidence" value="ECO:0007669"/>
    <property type="project" value="InterPro"/>
</dbReference>